<name>A0A8B9QKI8_APTOW</name>
<dbReference type="AlphaFoldDB" id="A0A8B9QKI8"/>
<evidence type="ECO:0000256" key="5">
    <source>
        <dbReference type="ARBA" id="ARBA00023163"/>
    </source>
</evidence>
<sequence length="123" mass="14367">MPKATEVTENQQYLLVSKFYCKRQHQGTPGFFSLQRKEKIDHNTQARLVAKDSHSFTFSFKTCFLIRLYLPRSKSQKFLSNIGEKVLASFPVQATIHFYNDDIDSEEDEEEINEPTYQNGGFF</sequence>
<keyword evidence="9" id="KW-1185">Reference proteome</keyword>
<evidence type="ECO:0000256" key="4">
    <source>
        <dbReference type="ARBA" id="ARBA00023015"/>
    </source>
</evidence>
<dbReference type="GO" id="GO:0009880">
    <property type="term" value="P:embryonic pattern specification"/>
    <property type="evidence" value="ECO:0007669"/>
    <property type="project" value="TreeGrafter"/>
</dbReference>
<evidence type="ECO:0000256" key="6">
    <source>
        <dbReference type="ARBA" id="ARBA00023242"/>
    </source>
</evidence>
<dbReference type="GO" id="GO:0000122">
    <property type="term" value="P:negative regulation of transcription by RNA polymerase II"/>
    <property type="evidence" value="ECO:0007669"/>
    <property type="project" value="TreeGrafter"/>
</dbReference>
<keyword evidence="5" id="KW-0804">Transcription</keyword>
<evidence type="ECO:0000256" key="7">
    <source>
        <dbReference type="ARBA" id="ARBA00040827"/>
    </source>
</evidence>
<keyword evidence="3" id="KW-0217">Developmental protein</keyword>
<keyword evidence="6" id="KW-0539">Nucleus</keyword>
<dbReference type="Proteomes" id="UP000694424">
    <property type="component" value="Unplaced"/>
</dbReference>
<keyword evidence="4" id="KW-0805">Transcription regulation</keyword>
<evidence type="ECO:0000313" key="9">
    <source>
        <dbReference type="Proteomes" id="UP000694424"/>
    </source>
</evidence>
<comment type="subcellular location">
    <subcellularLocation>
        <location evidence="1">Nucleus</location>
    </subcellularLocation>
</comment>
<dbReference type="PANTHER" id="PTHR16770">
    <property type="entry name" value="PROTEIN RIPPLY-LIKE"/>
    <property type="match status" value="1"/>
</dbReference>
<evidence type="ECO:0000256" key="3">
    <source>
        <dbReference type="ARBA" id="ARBA00022473"/>
    </source>
</evidence>
<comment type="similarity">
    <text evidence="2">Belongs to the ripply family.</text>
</comment>
<reference evidence="8" key="1">
    <citation type="submission" date="2025-08" db="UniProtKB">
        <authorList>
            <consortium name="Ensembl"/>
        </authorList>
    </citation>
    <scope>IDENTIFICATION</scope>
</reference>
<evidence type="ECO:0000256" key="1">
    <source>
        <dbReference type="ARBA" id="ARBA00004123"/>
    </source>
</evidence>
<dbReference type="PANTHER" id="PTHR16770:SF4">
    <property type="entry name" value="PROTEIN RIPPLY3"/>
    <property type="match status" value="1"/>
</dbReference>
<protein>
    <recommendedName>
        <fullName evidence="7">Protein ripply3</fullName>
    </recommendedName>
</protein>
<evidence type="ECO:0000313" key="8">
    <source>
        <dbReference type="Ensembl" id="ENSAOWP00000026965.1"/>
    </source>
</evidence>
<accession>A0A8B9QKI8</accession>
<dbReference type="InterPro" id="IPR028127">
    <property type="entry name" value="Ripply_fam"/>
</dbReference>
<dbReference type="GO" id="GO:0005634">
    <property type="term" value="C:nucleus"/>
    <property type="evidence" value="ECO:0007669"/>
    <property type="project" value="UniProtKB-SubCell"/>
</dbReference>
<reference evidence="8" key="2">
    <citation type="submission" date="2025-09" db="UniProtKB">
        <authorList>
            <consortium name="Ensembl"/>
        </authorList>
    </citation>
    <scope>IDENTIFICATION</scope>
</reference>
<proteinExistence type="inferred from homology"/>
<evidence type="ECO:0000256" key="2">
    <source>
        <dbReference type="ARBA" id="ARBA00006944"/>
    </source>
</evidence>
<dbReference type="Pfam" id="PF14998">
    <property type="entry name" value="Ripply"/>
    <property type="match status" value="1"/>
</dbReference>
<organism evidence="8 9">
    <name type="scientific">Apteryx owenii</name>
    <name type="common">Little spotted kiwi</name>
    <dbReference type="NCBI Taxonomy" id="8824"/>
    <lineage>
        <taxon>Eukaryota</taxon>
        <taxon>Metazoa</taxon>
        <taxon>Chordata</taxon>
        <taxon>Craniata</taxon>
        <taxon>Vertebrata</taxon>
        <taxon>Euteleostomi</taxon>
        <taxon>Archelosauria</taxon>
        <taxon>Archosauria</taxon>
        <taxon>Dinosauria</taxon>
        <taxon>Saurischia</taxon>
        <taxon>Theropoda</taxon>
        <taxon>Coelurosauria</taxon>
        <taxon>Aves</taxon>
        <taxon>Palaeognathae</taxon>
        <taxon>Apterygiformes</taxon>
        <taxon>Apterygidae</taxon>
        <taxon>Apteryx</taxon>
    </lineage>
</organism>
<dbReference type="Ensembl" id="ENSAOWT00000030542.1">
    <property type="protein sequence ID" value="ENSAOWP00000026965.1"/>
    <property type="gene ID" value="ENSAOWG00000018180.1"/>
</dbReference>